<dbReference type="OrthoDB" id="17948at2759"/>
<keyword evidence="3" id="KW-1185">Reference proteome</keyword>
<accession>A0A9P0LT54</accession>
<dbReference type="InterPro" id="IPR002738">
    <property type="entry name" value="RNase_P_p30"/>
</dbReference>
<organism evidence="2 3">
    <name type="scientific">Acanthoscelides obtectus</name>
    <name type="common">Bean weevil</name>
    <name type="synonym">Bruchus obtectus</name>
    <dbReference type="NCBI Taxonomy" id="200917"/>
    <lineage>
        <taxon>Eukaryota</taxon>
        <taxon>Metazoa</taxon>
        <taxon>Ecdysozoa</taxon>
        <taxon>Arthropoda</taxon>
        <taxon>Hexapoda</taxon>
        <taxon>Insecta</taxon>
        <taxon>Pterygota</taxon>
        <taxon>Neoptera</taxon>
        <taxon>Endopterygota</taxon>
        <taxon>Coleoptera</taxon>
        <taxon>Polyphaga</taxon>
        <taxon>Cucujiformia</taxon>
        <taxon>Chrysomeloidea</taxon>
        <taxon>Chrysomelidae</taxon>
        <taxon>Bruchinae</taxon>
        <taxon>Bruchini</taxon>
        <taxon>Acanthoscelides</taxon>
    </lineage>
</organism>
<reference evidence="2" key="1">
    <citation type="submission" date="2022-03" db="EMBL/GenBank/DDBJ databases">
        <authorList>
            <person name="Sayadi A."/>
        </authorList>
    </citation>
    <scope>NUCLEOTIDE SEQUENCE</scope>
</reference>
<proteinExistence type="predicted"/>
<dbReference type="PANTHER" id="PTHR13031:SF0">
    <property type="entry name" value="RIBONUCLEASE P PROTEIN SUBUNIT P30"/>
    <property type="match status" value="1"/>
</dbReference>
<dbReference type="GO" id="GO:0008033">
    <property type="term" value="P:tRNA processing"/>
    <property type="evidence" value="ECO:0007669"/>
    <property type="project" value="InterPro"/>
</dbReference>
<protein>
    <submittedName>
        <fullName evidence="2">Uncharacterized protein</fullName>
    </submittedName>
</protein>
<comment type="caution">
    <text evidence="2">The sequence shown here is derived from an EMBL/GenBank/DDBJ whole genome shotgun (WGS) entry which is preliminary data.</text>
</comment>
<dbReference type="Proteomes" id="UP001152888">
    <property type="component" value="Unassembled WGS sequence"/>
</dbReference>
<gene>
    <name evidence="2" type="ORF">ACAOBT_LOCUS24023</name>
</gene>
<dbReference type="EMBL" id="CAKOFQ010007308">
    <property type="protein sequence ID" value="CAH1997877.1"/>
    <property type="molecule type" value="Genomic_DNA"/>
</dbReference>
<feature type="region of interest" description="Disordered" evidence="1">
    <location>
        <begin position="46"/>
        <end position="66"/>
    </location>
</feature>
<dbReference type="PANTHER" id="PTHR13031">
    <property type="entry name" value="RIBONUCLEASE P SUBUNIT P30"/>
    <property type="match status" value="1"/>
</dbReference>
<evidence type="ECO:0000313" key="2">
    <source>
        <dbReference type="EMBL" id="CAH1997877.1"/>
    </source>
</evidence>
<dbReference type="GO" id="GO:0003723">
    <property type="term" value="F:RNA binding"/>
    <property type="evidence" value="ECO:0007669"/>
    <property type="project" value="TreeGrafter"/>
</dbReference>
<dbReference type="AlphaFoldDB" id="A0A9P0LT54"/>
<dbReference type="Pfam" id="PF01876">
    <property type="entry name" value="RNase_P_p30"/>
    <property type="match status" value="1"/>
</dbReference>
<dbReference type="GO" id="GO:0005655">
    <property type="term" value="C:nucleolar ribonuclease P complex"/>
    <property type="evidence" value="ECO:0007669"/>
    <property type="project" value="TreeGrafter"/>
</dbReference>
<evidence type="ECO:0000256" key="1">
    <source>
        <dbReference type="SAM" id="MobiDB-lite"/>
    </source>
</evidence>
<name>A0A9P0LT54_ACAOB</name>
<sequence>MLNSRPFYDLCIQDSYFNKDNFQKNLKALYNYGYKTIAINQSIDDSDVEPKKKKKKGEPREPQDAVPVPFDLTKIEELVNKLEFGGFTILNRLTVSFASLDTLYKITKSPNFKKYHIVAAAPTTPQALTNISTYGPF</sequence>
<evidence type="ECO:0000313" key="3">
    <source>
        <dbReference type="Proteomes" id="UP001152888"/>
    </source>
</evidence>